<gene>
    <name evidence="1" type="ORF">LTR37_016354</name>
</gene>
<keyword evidence="2" id="KW-1185">Reference proteome</keyword>
<proteinExistence type="predicted"/>
<dbReference type="EMBL" id="JAUTXU010000195">
    <property type="protein sequence ID" value="KAK3699618.1"/>
    <property type="molecule type" value="Genomic_DNA"/>
</dbReference>
<evidence type="ECO:0000313" key="2">
    <source>
        <dbReference type="Proteomes" id="UP001281147"/>
    </source>
</evidence>
<accession>A0ACC3MN73</accession>
<sequence length="333" mass="37084">MPLTSDLSITADKFKPEAISKATHEFNDSLIKIMEGGPKWYEVGAERYRRMREAGETPLPAPVELEGGRNITLPSREQGRSIPCRVFEPTSSKAKGVFYHIHGGGWVLQTERSQDPYLKYVADNCDVTIVSVGYRLAPEHPYPAPNEDCYDIGEYLIDNAEKDYGAPLLFLGGESAGGHLSAVTCFHLLRTRPEFAFRGLILNYGVFDLSNLLPQAYNFTKPLVLDLEIMTQFIDAYVPDRTVAEKRDPDISPFFANLTLMKLPPALFVVGTYDMLLDESVVMATKWVMAGGEGVLRAYPGAPHGFTLFPPEVGTETVKDAMDDITVFINDRY</sequence>
<evidence type="ECO:0000313" key="1">
    <source>
        <dbReference type="EMBL" id="KAK3699618.1"/>
    </source>
</evidence>
<protein>
    <submittedName>
        <fullName evidence="1">Uncharacterized protein</fullName>
    </submittedName>
</protein>
<name>A0ACC3MN73_9PEZI</name>
<comment type="caution">
    <text evidence="1">The sequence shown here is derived from an EMBL/GenBank/DDBJ whole genome shotgun (WGS) entry which is preliminary data.</text>
</comment>
<organism evidence="1 2">
    <name type="scientific">Vermiconidia calcicola</name>
    <dbReference type="NCBI Taxonomy" id="1690605"/>
    <lineage>
        <taxon>Eukaryota</taxon>
        <taxon>Fungi</taxon>
        <taxon>Dikarya</taxon>
        <taxon>Ascomycota</taxon>
        <taxon>Pezizomycotina</taxon>
        <taxon>Dothideomycetes</taxon>
        <taxon>Dothideomycetidae</taxon>
        <taxon>Mycosphaerellales</taxon>
        <taxon>Extremaceae</taxon>
        <taxon>Vermiconidia</taxon>
    </lineage>
</organism>
<dbReference type="Proteomes" id="UP001281147">
    <property type="component" value="Unassembled WGS sequence"/>
</dbReference>
<reference evidence="1" key="1">
    <citation type="submission" date="2023-07" db="EMBL/GenBank/DDBJ databases">
        <title>Black Yeasts Isolated from many extreme environments.</title>
        <authorList>
            <person name="Coleine C."/>
            <person name="Stajich J.E."/>
            <person name="Selbmann L."/>
        </authorList>
    </citation>
    <scope>NUCLEOTIDE SEQUENCE</scope>
    <source>
        <strain evidence="1">CCFEE 5714</strain>
    </source>
</reference>